<evidence type="ECO:0008006" key="4">
    <source>
        <dbReference type="Google" id="ProtNLM"/>
    </source>
</evidence>
<dbReference type="Gene3D" id="3.40.50.1820">
    <property type="entry name" value="alpha/beta hydrolase"/>
    <property type="match status" value="1"/>
</dbReference>
<accession>A0ABM9P8J5</accession>
<sequence length="417" mass="48622">MKHLFFLVAFSFSALVFSQEVITKEYNSVELKAKRNLKIYLPKGYETDAELSYPVAIILGDDYLFDLYVGNAKLFADVDKAPRQIVIGINMEKTYHRDVSIVPKNDDLTATAKQFHRFIKKEIIPFAEATYRTSPFLTIAGEGKSINLINYFLKEENPIFNSYICASPYYSELAGVTLESYSLSRLGNVDNNFFIYNSNNKNYIKKEQYDRFKQISTYLSSFDASNLNIKFDEFPNAPSLLSMMSETIPRAFTNMFSIYAKITKEEYETKIKDLEPLEAIKYLEKKYLDIEYLYGNNLNVRLDDIFTIEGIVTDKQDGDYLRVLGDFVMIKYPDMHLGDYYVGKYYELGKDYERADFYYKAAFGKMDPSDPNANAFYENIKRVNDLLTKQKAEQKAQEEEFNEEEDKQEEEEEQEDN</sequence>
<keyword evidence="3" id="KW-1185">Reference proteome</keyword>
<feature type="compositionally biased region" description="Basic and acidic residues" evidence="1">
    <location>
        <begin position="389"/>
        <end position="398"/>
    </location>
</feature>
<proteinExistence type="predicted"/>
<evidence type="ECO:0000313" key="2">
    <source>
        <dbReference type="EMBL" id="CAL2101895.1"/>
    </source>
</evidence>
<comment type="caution">
    <text evidence="2">The sequence shown here is derived from an EMBL/GenBank/DDBJ whole genome shotgun (WGS) entry which is preliminary data.</text>
</comment>
<dbReference type="SUPFAM" id="SSF53474">
    <property type="entry name" value="alpha/beta-Hydrolases"/>
    <property type="match status" value="1"/>
</dbReference>
<name>A0ABM9P8J5_9FLAO</name>
<gene>
    <name evidence="2" type="ORF">T190423A01A_10458</name>
</gene>
<evidence type="ECO:0000313" key="3">
    <source>
        <dbReference type="Proteomes" id="UP001497527"/>
    </source>
</evidence>
<dbReference type="InterPro" id="IPR011990">
    <property type="entry name" value="TPR-like_helical_dom_sf"/>
</dbReference>
<dbReference type="Pfam" id="PF00756">
    <property type="entry name" value="Esterase"/>
    <property type="match status" value="1"/>
</dbReference>
<dbReference type="InterPro" id="IPR000801">
    <property type="entry name" value="Esterase-like"/>
</dbReference>
<reference evidence="2 3" key="1">
    <citation type="submission" date="2024-05" db="EMBL/GenBank/DDBJ databases">
        <authorList>
            <person name="Duchaud E."/>
        </authorList>
    </citation>
    <scope>NUCLEOTIDE SEQUENCE [LARGE SCALE GENOMIC DNA]</scope>
    <source>
        <strain evidence="2">Ena-SAMPLE-TAB-13-05-2024-13:56:06:370-140308</strain>
    </source>
</reference>
<dbReference type="InterPro" id="IPR029058">
    <property type="entry name" value="AB_hydrolase_fold"/>
</dbReference>
<dbReference type="RefSeq" id="WP_348714902.1">
    <property type="nucleotide sequence ID" value="NZ_CAXJIO010000010.1"/>
</dbReference>
<evidence type="ECO:0000256" key="1">
    <source>
        <dbReference type="SAM" id="MobiDB-lite"/>
    </source>
</evidence>
<dbReference type="Gene3D" id="1.25.40.10">
    <property type="entry name" value="Tetratricopeptide repeat domain"/>
    <property type="match status" value="1"/>
</dbReference>
<feature type="region of interest" description="Disordered" evidence="1">
    <location>
        <begin position="389"/>
        <end position="417"/>
    </location>
</feature>
<protein>
    <recommendedName>
        <fullName evidence="4">Esterase</fullName>
    </recommendedName>
</protein>
<feature type="compositionally biased region" description="Acidic residues" evidence="1">
    <location>
        <begin position="399"/>
        <end position="417"/>
    </location>
</feature>
<dbReference type="Proteomes" id="UP001497527">
    <property type="component" value="Unassembled WGS sequence"/>
</dbReference>
<dbReference type="EMBL" id="CAXJIO010000010">
    <property type="protein sequence ID" value="CAL2101895.1"/>
    <property type="molecule type" value="Genomic_DNA"/>
</dbReference>
<organism evidence="2 3">
    <name type="scientific">Tenacibaculum polynesiense</name>
    <dbReference type="NCBI Taxonomy" id="3137857"/>
    <lineage>
        <taxon>Bacteria</taxon>
        <taxon>Pseudomonadati</taxon>
        <taxon>Bacteroidota</taxon>
        <taxon>Flavobacteriia</taxon>
        <taxon>Flavobacteriales</taxon>
        <taxon>Flavobacteriaceae</taxon>
        <taxon>Tenacibaculum</taxon>
    </lineage>
</organism>